<protein>
    <recommendedName>
        <fullName evidence="3">AMP-dependent synthetase/ligase domain-containing protein</fullName>
    </recommendedName>
</protein>
<dbReference type="InterPro" id="IPR000873">
    <property type="entry name" value="AMP-dep_synth/lig_dom"/>
</dbReference>
<organism evidence="4 5">
    <name type="scientific">Haemaphysalis longicornis</name>
    <name type="common">Bush tick</name>
    <dbReference type="NCBI Taxonomy" id="44386"/>
    <lineage>
        <taxon>Eukaryota</taxon>
        <taxon>Metazoa</taxon>
        <taxon>Ecdysozoa</taxon>
        <taxon>Arthropoda</taxon>
        <taxon>Chelicerata</taxon>
        <taxon>Arachnida</taxon>
        <taxon>Acari</taxon>
        <taxon>Parasitiformes</taxon>
        <taxon>Ixodida</taxon>
        <taxon>Ixodoidea</taxon>
        <taxon>Ixodidae</taxon>
        <taxon>Haemaphysalinae</taxon>
        <taxon>Haemaphysalis</taxon>
    </lineage>
</organism>
<dbReference type="GO" id="GO:0005777">
    <property type="term" value="C:peroxisome"/>
    <property type="evidence" value="ECO:0007669"/>
    <property type="project" value="UniProtKB-SubCell"/>
</dbReference>
<comment type="caution">
    <text evidence="4">The sequence shown here is derived from an EMBL/GenBank/DDBJ whole genome shotgun (WGS) entry which is preliminary data.</text>
</comment>
<dbReference type="Proteomes" id="UP000821853">
    <property type="component" value="Chromosome 2"/>
</dbReference>
<comment type="subcellular location">
    <subcellularLocation>
        <location evidence="1">Peroxisome</location>
    </subcellularLocation>
</comment>
<evidence type="ECO:0000256" key="2">
    <source>
        <dbReference type="ARBA" id="ARBA00023140"/>
    </source>
</evidence>
<evidence type="ECO:0000313" key="4">
    <source>
        <dbReference type="EMBL" id="KAH9367892.1"/>
    </source>
</evidence>
<dbReference type="OrthoDB" id="10253869at2759"/>
<dbReference type="SUPFAM" id="SSF56801">
    <property type="entry name" value="Acetyl-CoA synthetase-like"/>
    <property type="match status" value="1"/>
</dbReference>
<gene>
    <name evidence="4" type="ORF">HPB48_000926</name>
</gene>
<dbReference type="PANTHER" id="PTHR24096:SF426">
    <property type="match status" value="1"/>
</dbReference>
<reference evidence="4 5" key="1">
    <citation type="journal article" date="2020" name="Cell">
        <title>Large-Scale Comparative Analyses of Tick Genomes Elucidate Their Genetic Diversity and Vector Capacities.</title>
        <authorList>
            <consortium name="Tick Genome and Microbiome Consortium (TIGMIC)"/>
            <person name="Jia N."/>
            <person name="Wang J."/>
            <person name="Shi W."/>
            <person name="Du L."/>
            <person name="Sun Y."/>
            <person name="Zhan W."/>
            <person name="Jiang J.F."/>
            <person name="Wang Q."/>
            <person name="Zhang B."/>
            <person name="Ji P."/>
            <person name="Bell-Sakyi L."/>
            <person name="Cui X.M."/>
            <person name="Yuan T.T."/>
            <person name="Jiang B.G."/>
            <person name="Yang W.F."/>
            <person name="Lam T.T."/>
            <person name="Chang Q.C."/>
            <person name="Ding S.J."/>
            <person name="Wang X.J."/>
            <person name="Zhu J.G."/>
            <person name="Ruan X.D."/>
            <person name="Zhao L."/>
            <person name="Wei J.T."/>
            <person name="Ye R.Z."/>
            <person name="Que T.C."/>
            <person name="Du C.H."/>
            <person name="Zhou Y.H."/>
            <person name="Cheng J.X."/>
            <person name="Dai P.F."/>
            <person name="Guo W.B."/>
            <person name="Han X.H."/>
            <person name="Huang E.J."/>
            <person name="Li L.F."/>
            <person name="Wei W."/>
            <person name="Gao Y.C."/>
            <person name="Liu J.Z."/>
            <person name="Shao H.Z."/>
            <person name="Wang X."/>
            <person name="Wang C.C."/>
            <person name="Yang T.C."/>
            <person name="Huo Q.B."/>
            <person name="Li W."/>
            <person name="Chen H.Y."/>
            <person name="Chen S.E."/>
            <person name="Zhou L.G."/>
            <person name="Ni X.B."/>
            <person name="Tian J.H."/>
            <person name="Sheng Y."/>
            <person name="Liu T."/>
            <person name="Pan Y.S."/>
            <person name="Xia L.Y."/>
            <person name="Li J."/>
            <person name="Zhao F."/>
            <person name="Cao W.C."/>
        </authorList>
    </citation>
    <scope>NUCLEOTIDE SEQUENCE [LARGE SCALE GENOMIC DNA]</scope>
    <source>
        <strain evidence="4">HaeL-2018</strain>
    </source>
</reference>
<dbReference type="VEuPathDB" id="VectorBase:HLOH_052326"/>
<keyword evidence="2" id="KW-0576">Peroxisome</keyword>
<evidence type="ECO:0000256" key="1">
    <source>
        <dbReference type="ARBA" id="ARBA00004275"/>
    </source>
</evidence>
<accession>A0A9J6G0H4</accession>
<dbReference type="PANTHER" id="PTHR24096">
    <property type="entry name" value="LONG-CHAIN-FATTY-ACID--COA LIGASE"/>
    <property type="match status" value="1"/>
</dbReference>
<evidence type="ECO:0000313" key="5">
    <source>
        <dbReference type="Proteomes" id="UP000821853"/>
    </source>
</evidence>
<evidence type="ECO:0000259" key="3">
    <source>
        <dbReference type="Pfam" id="PF00501"/>
    </source>
</evidence>
<dbReference type="InterPro" id="IPR042099">
    <property type="entry name" value="ANL_N_sf"/>
</dbReference>
<feature type="domain" description="AMP-dependent synthetase/ligase" evidence="3">
    <location>
        <begin position="4"/>
        <end position="179"/>
    </location>
</feature>
<dbReference type="Pfam" id="PF00501">
    <property type="entry name" value="AMP-binding"/>
    <property type="match status" value="1"/>
</dbReference>
<dbReference type="OMA" id="AISHPRH"/>
<dbReference type="EMBL" id="JABSTR010000004">
    <property type="protein sequence ID" value="KAH9367892.1"/>
    <property type="molecule type" value="Genomic_DNA"/>
</dbReference>
<name>A0A9J6G0H4_HAELO</name>
<keyword evidence="5" id="KW-1185">Reference proteome</keyword>
<proteinExistence type="predicted"/>
<dbReference type="Gene3D" id="3.40.50.12780">
    <property type="entry name" value="N-terminal domain of ligase-like"/>
    <property type="match status" value="1"/>
</dbReference>
<dbReference type="AlphaFoldDB" id="A0A9J6G0H4"/>
<sequence>MSLTSGTTGQRKMAVHCHESLVANVQAISHPRHIGLTDKDVLLCTAMLGHSYALFGCVCKAIVQGASCVFLETTDTAGLLEALEKHKVSMLSTVPYVARGLLDHPERMKHDLGCLKYFMTSGSCITEDIGRRLFQELKLSNFIQQYGQTEALFVAAGLKDAPPRYGSSGRLGTGVEAMVTSFRPSGKIRATT</sequence>